<evidence type="ECO:0000256" key="3">
    <source>
        <dbReference type="ARBA" id="ARBA00042755"/>
    </source>
</evidence>
<dbReference type="Pfam" id="PF00501">
    <property type="entry name" value="AMP-binding"/>
    <property type="match status" value="1"/>
</dbReference>
<reference evidence="6 7" key="1">
    <citation type="submission" date="2013-11" db="EMBL/GenBank/DDBJ databases">
        <title>Opisthorchis viverrini - life in the bile duct.</title>
        <authorList>
            <person name="Young N.D."/>
            <person name="Nagarajan N."/>
            <person name="Lin S.J."/>
            <person name="Korhonen P.K."/>
            <person name="Jex A.R."/>
            <person name="Hall R.S."/>
            <person name="Safavi-Hemami H."/>
            <person name="Kaewkong W."/>
            <person name="Bertrand D."/>
            <person name="Gao S."/>
            <person name="Seet Q."/>
            <person name="Wongkham S."/>
            <person name="Teh B.T."/>
            <person name="Wongkham C."/>
            <person name="Intapan P.M."/>
            <person name="Maleewong W."/>
            <person name="Yang X."/>
            <person name="Hu M."/>
            <person name="Wang Z."/>
            <person name="Hofmann A."/>
            <person name="Sternberg P.W."/>
            <person name="Tan P."/>
            <person name="Wang J."/>
            <person name="Gasser R.B."/>
        </authorList>
    </citation>
    <scope>NUCLEOTIDE SEQUENCE [LARGE SCALE GENOMIC DNA]</scope>
</reference>
<dbReference type="RefSeq" id="XP_009173909.1">
    <property type="nucleotide sequence ID" value="XM_009175645.1"/>
</dbReference>
<dbReference type="InterPro" id="IPR042099">
    <property type="entry name" value="ANL_N_sf"/>
</dbReference>
<dbReference type="OrthoDB" id="10253869at2759"/>
<dbReference type="SUPFAM" id="SSF56801">
    <property type="entry name" value="Acetyl-CoA synthetase-like"/>
    <property type="match status" value="1"/>
</dbReference>
<evidence type="ECO:0000313" key="7">
    <source>
        <dbReference type="Proteomes" id="UP000054324"/>
    </source>
</evidence>
<feature type="non-terminal residue" evidence="6">
    <location>
        <position position="1"/>
    </location>
</feature>
<dbReference type="PROSITE" id="PS50878">
    <property type="entry name" value="RT_POL"/>
    <property type="match status" value="1"/>
</dbReference>
<dbReference type="CTD" id="20329046"/>
<dbReference type="Gene3D" id="3.30.300.30">
    <property type="match status" value="1"/>
</dbReference>
<accession>A0A074Z5D9</accession>
<evidence type="ECO:0000256" key="1">
    <source>
        <dbReference type="ARBA" id="ARBA00013275"/>
    </source>
</evidence>
<evidence type="ECO:0000256" key="4">
    <source>
        <dbReference type="ARBA" id="ARBA00047935"/>
    </source>
</evidence>
<dbReference type="PANTHER" id="PTHR43347">
    <property type="entry name" value="ACYL-COA SYNTHETASE"/>
    <property type="match status" value="1"/>
</dbReference>
<dbReference type="PANTHER" id="PTHR43347:SF3">
    <property type="entry name" value="ACYL-COA SYNTHETASE SHORT-CHAIN FAMILY MEMBER 3, MITOCHONDRIAL"/>
    <property type="match status" value="1"/>
</dbReference>
<evidence type="ECO:0000256" key="2">
    <source>
        <dbReference type="ARBA" id="ARBA00040004"/>
    </source>
</evidence>
<dbReference type="InterPro" id="IPR000477">
    <property type="entry name" value="RT_dom"/>
</dbReference>
<evidence type="ECO:0000313" key="6">
    <source>
        <dbReference type="EMBL" id="KER22346.1"/>
    </source>
</evidence>
<dbReference type="InterPro" id="IPR020845">
    <property type="entry name" value="AMP-binding_CS"/>
</dbReference>
<feature type="domain" description="Reverse transcriptase" evidence="5">
    <location>
        <begin position="1"/>
        <end position="264"/>
    </location>
</feature>
<dbReference type="InterPro" id="IPR000873">
    <property type="entry name" value="AMP-dep_synth/lig_dom"/>
</dbReference>
<evidence type="ECO:0000259" key="5">
    <source>
        <dbReference type="PROSITE" id="PS50878"/>
    </source>
</evidence>
<dbReference type="AlphaFoldDB" id="A0A074Z5D9"/>
<dbReference type="InterPro" id="IPR025110">
    <property type="entry name" value="AMP-bd_C"/>
</dbReference>
<dbReference type="PROSITE" id="PS00455">
    <property type="entry name" value="AMP_BINDING"/>
    <property type="match status" value="1"/>
</dbReference>
<dbReference type="Pfam" id="PF13193">
    <property type="entry name" value="AMP-binding_C"/>
    <property type="match status" value="1"/>
</dbReference>
<keyword evidence="7" id="KW-1185">Reference proteome</keyword>
<comment type="catalytic activity">
    <reaction evidence="4">
        <text>butanoate + ATP + CoA = butanoyl-CoA + AMP + diphosphate</text>
        <dbReference type="Rhea" id="RHEA:46172"/>
        <dbReference type="ChEBI" id="CHEBI:17968"/>
        <dbReference type="ChEBI" id="CHEBI:30616"/>
        <dbReference type="ChEBI" id="CHEBI:33019"/>
        <dbReference type="ChEBI" id="CHEBI:57287"/>
        <dbReference type="ChEBI" id="CHEBI:57371"/>
        <dbReference type="ChEBI" id="CHEBI:456215"/>
    </reaction>
    <physiologicalReaction direction="left-to-right" evidence="4">
        <dbReference type="Rhea" id="RHEA:46173"/>
    </physiologicalReaction>
</comment>
<dbReference type="GO" id="GO:0003987">
    <property type="term" value="F:acetate-CoA ligase activity"/>
    <property type="evidence" value="ECO:0007669"/>
    <property type="project" value="UniProtKB-EC"/>
</dbReference>
<name>A0A074Z5D9_OPIVI</name>
<sequence length="991" mass="110084">ATNSARQQKLTKCKSNHLKCDVHHGAVQKLKHIRPMMARHCHTQFDSTPATVAFLLSTVPPCLLVSLTPTPIMTFIPTYWTTRSNSTTSVSPSNLTPSLDFPATEQPVPYVLLLHKLESYVIQGKLLRWIKAFLSDRSFQVRIDSTYSSPAPVSIGVPRGSALGPLLFLIYVNHLPDVFASPCLSLADNLKSWNSNASALQMDLDAAKQWSLDWHLPLNDEKCVHMSFGGDSANAFVMHGEKGPENIMRIDAIKDLGIWVSSNLSFALHHEKSAQKAFAVLRMIRRTFSRITGDVRPLLEYANKVVYSGRTKDVTLIERVQRAATRIVAGLKSVDYETRLATLDLFPLEYRRLQGDLILTYALFEQSLTNRFSGGELNTCYNCLDVHSANGYGNHTAVIFDSPVTQSRSTLTYDDLLRKVSLFSGVLSRKFNVRKGDTVVIYMPMVVECMVAMLACSRIGAVHAVVFGGFSAEQLASRIKSAQHFLSCLFKPKVIVTASFGKERQKLVSYKPTVDNAIKAAGYVAGDFPCILYNRPEFEKVELDAKKSWFDWDELMSSTQPHDAVPVEANHPLYILYTSGTTGIPKGIVRPNGGHAVALKYTLANVFGMNPGDRWWASSEFGWVVGHSFCCYGPLLHRTTSVIYEGKPVHTPDAAQVFRVLHEYGVNGWYTTPSALRSIRQEDPFLSQSKKYREQLDKLRYGFVVGEHCDAETLTWLANGLPKHVRLSDSWWQTETAWPMTSSCFGLKGGYLPQNGVTTPMGSAGRPVPGFNIKIGSTIERKETDHDEIGYVDQELDRILVKLPLPPGAASTFWNDHERFMNFYFSAYPGYYDTMDVGTIDKDGFVYILSRADDVINVAGHRLSTSAIEEACYRDENVIDCAVIPVPHQIKGYVPFGLLVTKKECKKTAEQVIRDSIASVRENVGPVASFSQACVVPALPKTRSGKIARPSLANMASGKPIKVPPTIEDPGVYHAIYDALKQSGLNPTKPE</sequence>
<dbReference type="InterPro" id="IPR045851">
    <property type="entry name" value="AMP-bd_C_sf"/>
</dbReference>
<dbReference type="EC" id="6.2.1.1" evidence="1"/>
<dbReference type="KEGG" id="ovi:T265_14880"/>
<dbReference type="GO" id="GO:0050218">
    <property type="term" value="F:propionate-CoA ligase activity"/>
    <property type="evidence" value="ECO:0007669"/>
    <property type="project" value="TreeGrafter"/>
</dbReference>
<organism evidence="6 7">
    <name type="scientific">Opisthorchis viverrini</name>
    <name type="common">Southeast Asian liver fluke</name>
    <dbReference type="NCBI Taxonomy" id="6198"/>
    <lineage>
        <taxon>Eukaryota</taxon>
        <taxon>Metazoa</taxon>
        <taxon>Spiralia</taxon>
        <taxon>Lophotrochozoa</taxon>
        <taxon>Platyhelminthes</taxon>
        <taxon>Trematoda</taxon>
        <taxon>Digenea</taxon>
        <taxon>Opisthorchiida</taxon>
        <taxon>Opisthorchiata</taxon>
        <taxon>Opisthorchiidae</taxon>
        <taxon>Opisthorchis</taxon>
    </lineage>
</organism>
<dbReference type="Gene3D" id="3.40.50.12780">
    <property type="entry name" value="N-terminal domain of ligase-like"/>
    <property type="match status" value="1"/>
</dbReference>
<dbReference type="GeneID" id="20329046"/>
<gene>
    <name evidence="6" type="ORF">T265_14880</name>
</gene>
<dbReference type="STRING" id="6198.A0A074Z5D9"/>
<dbReference type="Proteomes" id="UP000054324">
    <property type="component" value="Unassembled WGS sequence"/>
</dbReference>
<dbReference type="Pfam" id="PF00078">
    <property type="entry name" value="RVT_1"/>
    <property type="match status" value="1"/>
</dbReference>
<dbReference type="GO" id="GO:0005759">
    <property type="term" value="C:mitochondrial matrix"/>
    <property type="evidence" value="ECO:0007669"/>
    <property type="project" value="TreeGrafter"/>
</dbReference>
<protein>
    <recommendedName>
        <fullName evidence="2">Acyl-CoA synthetase short-chain family member 3, mitochondrial</fullName>
        <ecNumber evidence="1">6.2.1.1</ecNumber>
    </recommendedName>
    <alternativeName>
        <fullName evidence="3">Acetate--CoA ligase 3</fullName>
    </alternativeName>
</protein>
<dbReference type="EMBL" id="KL596904">
    <property type="protein sequence ID" value="KER22346.1"/>
    <property type="molecule type" value="Genomic_DNA"/>
</dbReference>
<proteinExistence type="predicted"/>